<dbReference type="Pfam" id="PF03466">
    <property type="entry name" value="LysR_substrate"/>
    <property type="match status" value="1"/>
</dbReference>
<dbReference type="PANTHER" id="PTHR30537:SF21">
    <property type="entry name" value="HTH-TYPE TRANSCRIPTIONAL REGULATOR SINR-RELATED"/>
    <property type="match status" value="1"/>
</dbReference>
<dbReference type="SUPFAM" id="SSF46785">
    <property type="entry name" value="Winged helix' DNA-binding domain"/>
    <property type="match status" value="1"/>
</dbReference>
<dbReference type="GeneID" id="90761451"/>
<proteinExistence type="inferred from homology"/>
<dbReference type="EMBL" id="CP038498">
    <property type="protein sequence ID" value="QJA18567.1"/>
    <property type="molecule type" value="Genomic_DNA"/>
</dbReference>
<evidence type="ECO:0000259" key="5">
    <source>
        <dbReference type="PROSITE" id="PS50931"/>
    </source>
</evidence>
<evidence type="ECO:0000313" key="6">
    <source>
        <dbReference type="EMBL" id="QJA18567.1"/>
    </source>
</evidence>
<organism evidence="6 7">
    <name type="scientific">Pectobacterium punjabense</name>
    <dbReference type="NCBI Taxonomy" id="2108399"/>
    <lineage>
        <taxon>Bacteria</taxon>
        <taxon>Pseudomonadati</taxon>
        <taxon>Pseudomonadota</taxon>
        <taxon>Gammaproteobacteria</taxon>
        <taxon>Enterobacterales</taxon>
        <taxon>Pectobacteriaceae</taxon>
        <taxon>Pectobacterium</taxon>
    </lineage>
</organism>
<dbReference type="RefSeq" id="WP_107168681.1">
    <property type="nucleotide sequence ID" value="NZ_CP038498.1"/>
</dbReference>
<gene>
    <name evidence="6" type="ORF">E2566_00690</name>
</gene>
<dbReference type="InterPro" id="IPR000847">
    <property type="entry name" value="LysR_HTH_N"/>
</dbReference>
<reference evidence="6 7" key="1">
    <citation type="submission" date="2019-04" db="EMBL/GenBank/DDBJ databases">
        <title>Whole Genome Sequencing of Pectobacterium punjabense SS95.</title>
        <authorList>
            <person name="Sarfraz S."/>
            <person name="Oulghazi S."/>
            <person name="Roques C."/>
            <person name="Vandecasteele C."/>
            <person name="Faure D."/>
        </authorList>
    </citation>
    <scope>NUCLEOTIDE SEQUENCE [LARGE SCALE GENOMIC DNA]</scope>
    <source>
        <strain evidence="6 7">SS95</strain>
    </source>
</reference>
<accession>A0ABX6KWR8</accession>
<dbReference type="InterPro" id="IPR036390">
    <property type="entry name" value="WH_DNA-bd_sf"/>
</dbReference>
<evidence type="ECO:0000313" key="7">
    <source>
        <dbReference type="Proteomes" id="UP000502681"/>
    </source>
</evidence>
<evidence type="ECO:0000256" key="2">
    <source>
        <dbReference type="ARBA" id="ARBA00023015"/>
    </source>
</evidence>
<keyword evidence="2" id="KW-0805">Transcription regulation</keyword>
<feature type="domain" description="HTH lysR-type" evidence="5">
    <location>
        <begin position="9"/>
        <end position="63"/>
    </location>
</feature>
<evidence type="ECO:0000256" key="1">
    <source>
        <dbReference type="ARBA" id="ARBA00009437"/>
    </source>
</evidence>
<sequence length="310" mass="35118">MIYKNKLVNDWVIFYTVVECGSLSLAATKLGTSVSTISKSIAKTESLLGSTLLRRSSRGIEMTNSGHSTYKKAKSIVSSIYSLLSEIGDDTGVIRGKIRFSAPNVMCENIANQWIFDYINEHKEVCVDLFSRERSDLSVSSPEFDDLVLKSGFMNSPDLVHCKLTPMPLVMCASPDYLNENDEVTDPHDLNNHGVLMLNHPSLAELTFMKEDENIQKTININARLISNNVAAIVNLALEGKGICVASPYWFIRDYLNSGKLKMVLPDWKIPTLDTYLVWRYREYQSPLMISFRKYIQQKWEELSFGECTQ</sequence>
<dbReference type="Pfam" id="PF00126">
    <property type="entry name" value="HTH_1"/>
    <property type="match status" value="1"/>
</dbReference>
<comment type="similarity">
    <text evidence="1">Belongs to the LysR transcriptional regulatory family.</text>
</comment>
<dbReference type="Gene3D" id="3.40.190.290">
    <property type="match status" value="1"/>
</dbReference>
<dbReference type="PANTHER" id="PTHR30537">
    <property type="entry name" value="HTH-TYPE TRANSCRIPTIONAL REGULATOR"/>
    <property type="match status" value="1"/>
</dbReference>
<keyword evidence="3" id="KW-0238">DNA-binding</keyword>
<dbReference type="PROSITE" id="PS50931">
    <property type="entry name" value="HTH_LYSR"/>
    <property type="match status" value="1"/>
</dbReference>
<name>A0ABX6KWR8_9GAMM</name>
<dbReference type="Gene3D" id="1.10.10.10">
    <property type="entry name" value="Winged helix-like DNA-binding domain superfamily/Winged helix DNA-binding domain"/>
    <property type="match status" value="1"/>
</dbReference>
<keyword evidence="4" id="KW-0804">Transcription</keyword>
<protein>
    <submittedName>
        <fullName evidence="6">LysR family transcriptional regulator</fullName>
    </submittedName>
</protein>
<keyword evidence="7" id="KW-1185">Reference proteome</keyword>
<dbReference type="InterPro" id="IPR005119">
    <property type="entry name" value="LysR_subst-bd"/>
</dbReference>
<dbReference type="InterPro" id="IPR058163">
    <property type="entry name" value="LysR-type_TF_proteobact-type"/>
</dbReference>
<evidence type="ECO:0000256" key="3">
    <source>
        <dbReference type="ARBA" id="ARBA00023125"/>
    </source>
</evidence>
<dbReference type="SUPFAM" id="SSF53850">
    <property type="entry name" value="Periplasmic binding protein-like II"/>
    <property type="match status" value="1"/>
</dbReference>
<dbReference type="InterPro" id="IPR036388">
    <property type="entry name" value="WH-like_DNA-bd_sf"/>
</dbReference>
<dbReference type="Proteomes" id="UP000502681">
    <property type="component" value="Chromosome"/>
</dbReference>
<evidence type="ECO:0000256" key="4">
    <source>
        <dbReference type="ARBA" id="ARBA00023163"/>
    </source>
</evidence>